<keyword evidence="1" id="KW-1133">Transmembrane helix</keyword>
<keyword evidence="1" id="KW-0812">Transmembrane</keyword>
<dbReference type="Proteomes" id="UP000247973">
    <property type="component" value="Unassembled WGS sequence"/>
</dbReference>
<feature type="transmembrane region" description="Helical" evidence="1">
    <location>
        <begin position="43"/>
        <end position="68"/>
    </location>
</feature>
<reference evidence="2 3" key="1">
    <citation type="submission" date="2018-03" db="EMBL/GenBank/DDBJ databases">
        <title>Genomic Encyclopedia of Archaeal and Bacterial Type Strains, Phase II (KMG-II): from individual species to whole genera.</title>
        <authorList>
            <person name="Goeker M."/>
        </authorList>
    </citation>
    <scope>NUCLEOTIDE SEQUENCE [LARGE SCALE GENOMIC DNA]</scope>
    <source>
        <strain evidence="2 3">DSM 100214</strain>
    </source>
</reference>
<accession>A0A2V3PL18</accession>
<dbReference type="EMBL" id="QICL01000030">
    <property type="protein sequence ID" value="PXV60162.1"/>
    <property type="molecule type" value="Genomic_DNA"/>
</dbReference>
<protein>
    <submittedName>
        <fullName evidence="2">Zinc ribbon protein</fullName>
    </submittedName>
</protein>
<name>A0A2V3PL18_9BACT</name>
<feature type="transmembrane region" description="Helical" evidence="1">
    <location>
        <begin position="74"/>
        <end position="94"/>
    </location>
</feature>
<gene>
    <name evidence="2" type="ORF">CLV62_13010</name>
</gene>
<evidence type="ECO:0000313" key="2">
    <source>
        <dbReference type="EMBL" id="PXV60162.1"/>
    </source>
</evidence>
<evidence type="ECO:0000313" key="3">
    <source>
        <dbReference type="Proteomes" id="UP000247973"/>
    </source>
</evidence>
<dbReference type="AlphaFoldDB" id="A0A2V3PL18"/>
<proteinExistence type="predicted"/>
<organism evidence="2 3">
    <name type="scientific">Dysgonomonas alginatilytica</name>
    <dbReference type="NCBI Taxonomy" id="1605892"/>
    <lineage>
        <taxon>Bacteria</taxon>
        <taxon>Pseudomonadati</taxon>
        <taxon>Bacteroidota</taxon>
        <taxon>Bacteroidia</taxon>
        <taxon>Bacteroidales</taxon>
        <taxon>Dysgonomonadaceae</taxon>
        <taxon>Dysgonomonas</taxon>
    </lineage>
</organism>
<dbReference type="RefSeq" id="WP_110312096.1">
    <property type="nucleotide sequence ID" value="NZ_QICL01000030.1"/>
</dbReference>
<keyword evidence="1" id="KW-0472">Membrane</keyword>
<comment type="caution">
    <text evidence="2">The sequence shown here is derived from an EMBL/GenBank/DDBJ whole genome shotgun (WGS) entry which is preliminary data.</text>
</comment>
<keyword evidence="3" id="KW-1185">Reference proteome</keyword>
<sequence length="98" mass="10652">MALIKCPDCGREFSETANTCPQCGYRKRSEEIKQKTNSGIKKVGAILLILILTVAVQFILIEIIGVQYPKGTNIFFSMGIAAVLSLGAKALGLFDNEE</sequence>
<evidence type="ECO:0000256" key="1">
    <source>
        <dbReference type="SAM" id="Phobius"/>
    </source>
</evidence>
<dbReference type="OrthoDB" id="1078822at2"/>